<reference evidence="1" key="1">
    <citation type="journal article" date="2021" name="Environ. Microbiol.">
        <title>Gene family expansions and transcriptome signatures uncover fungal adaptations to wood decay.</title>
        <authorList>
            <person name="Hage H."/>
            <person name="Miyauchi S."/>
            <person name="Viragh M."/>
            <person name="Drula E."/>
            <person name="Min B."/>
            <person name="Chaduli D."/>
            <person name="Navarro D."/>
            <person name="Favel A."/>
            <person name="Norest M."/>
            <person name="Lesage-Meessen L."/>
            <person name="Balint B."/>
            <person name="Merenyi Z."/>
            <person name="de Eugenio L."/>
            <person name="Morin E."/>
            <person name="Martinez A.T."/>
            <person name="Baldrian P."/>
            <person name="Stursova M."/>
            <person name="Martinez M.J."/>
            <person name="Novotny C."/>
            <person name="Magnuson J.K."/>
            <person name="Spatafora J.W."/>
            <person name="Maurice S."/>
            <person name="Pangilinan J."/>
            <person name="Andreopoulos W."/>
            <person name="LaButti K."/>
            <person name="Hundley H."/>
            <person name="Na H."/>
            <person name="Kuo A."/>
            <person name="Barry K."/>
            <person name="Lipzen A."/>
            <person name="Henrissat B."/>
            <person name="Riley R."/>
            <person name="Ahrendt S."/>
            <person name="Nagy L.G."/>
            <person name="Grigoriev I.V."/>
            <person name="Martin F."/>
            <person name="Rosso M.N."/>
        </authorList>
    </citation>
    <scope>NUCLEOTIDE SEQUENCE</scope>
    <source>
        <strain evidence="1">CBS 384.51</strain>
    </source>
</reference>
<evidence type="ECO:0000313" key="2">
    <source>
        <dbReference type="Proteomes" id="UP001055072"/>
    </source>
</evidence>
<comment type="caution">
    <text evidence="1">The sequence shown here is derived from an EMBL/GenBank/DDBJ whole genome shotgun (WGS) entry which is preliminary data.</text>
</comment>
<accession>A0ACB8U6A0</accession>
<proteinExistence type="predicted"/>
<name>A0ACB8U6A0_9APHY</name>
<dbReference type="EMBL" id="MU274909">
    <property type="protein sequence ID" value="KAI0089811.1"/>
    <property type="molecule type" value="Genomic_DNA"/>
</dbReference>
<keyword evidence="2" id="KW-1185">Reference proteome</keyword>
<evidence type="ECO:0000313" key="1">
    <source>
        <dbReference type="EMBL" id="KAI0089811.1"/>
    </source>
</evidence>
<sequence length="346" mass="37990">MPSFAAAVVSRLASLSPIHKDMTDTESILSSQGASSSSFASSSTSNASYSARYTHPDRALTSSPVDIHYDTKNELRRNEHLAVLLPRSLWKPDSQASRCDIFLCSRKFSIFERRHHCRKCGGVFCAECSTHATTLLDTSSLPFLNPPKGVPISTYASSQSPVLATRVCDDCWDQIHGTKSSRSRALAQKKLEEAEQWDAESSSTASSPRTPHTPLDVLPPTLARMPLRRARTNPRVNAFSSNASQSSDSSCATTTSSELDAYPLCHASAICKANGGGRWQPKPSVEVIGMKVPGAMAAYEIEMAREEEEMRRQRMNPVVKDGDFQLWFPKEVEPRSLAGPFKLSTF</sequence>
<dbReference type="Proteomes" id="UP001055072">
    <property type="component" value="Unassembled WGS sequence"/>
</dbReference>
<protein>
    <submittedName>
        <fullName evidence="1">FYVE zinc finger-domain-containing protein</fullName>
    </submittedName>
</protein>
<organism evidence="1 2">
    <name type="scientific">Irpex rosettiformis</name>
    <dbReference type="NCBI Taxonomy" id="378272"/>
    <lineage>
        <taxon>Eukaryota</taxon>
        <taxon>Fungi</taxon>
        <taxon>Dikarya</taxon>
        <taxon>Basidiomycota</taxon>
        <taxon>Agaricomycotina</taxon>
        <taxon>Agaricomycetes</taxon>
        <taxon>Polyporales</taxon>
        <taxon>Irpicaceae</taxon>
        <taxon>Irpex</taxon>
    </lineage>
</organism>
<gene>
    <name evidence="1" type="ORF">BDY19DRAFT_992774</name>
</gene>